<reference evidence="2 3" key="1">
    <citation type="submission" date="2018-09" db="EMBL/GenBank/DDBJ databases">
        <title>Complete genome sequence of Euzebya sp. DY32-46 isolated from seawater of Pacific Ocean.</title>
        <authorList>
            <person name="Xu L."/>
            <person name="Wu Y.-H."/>
            <person name="Xu X.-W."/>
        </authorList>
    </citation>
    <scope>NUCLEOTIDE SEQUENCE [LARGE SCALE GENOMIC DNA]</scope>
    <source>
        <strain evidence="2 3">DY32-46</strain>
        <plasmid evidence="3">pedy32-46i</plasmid>
    </source>
</reference>
<evidence type="ECO:0000313" key="2">
    <source>
        <dbReference type="EMBL" id="AXV09973.1"/>
    </source>
</evidence>
<keyword evidence="3" id="KW-1185">Reference proteome</keyword>
<name>A0A346Y676_9ACTN</name>
<dbReference type="KEGG" id="euz:DVS28_b0203"/>
<organism evidence="2 3">
    <name type="scientific">Euzebya pacifica</name>
    <dbReference type="NCBI Taxonomy" id="1608957"/>
    <lineage>
        <taxon>Bacteria</taxon>
        <taxon>Bacillati</taxon>
        <taxon>Actinomycetota</taxon>
        <taxon>Nitriliruptoria</taxon>
        <taxon>Euzebyales</taxon>
    </lineage>
</organism>
<dbReference type="Proteomes" id="UP000264006">
    <property type="component" value="Plasmid pEDY32-46I"/>
</dbReference>
<dbReference type="AlphaFoldDB" id="A0A346Y676"/>
<feature type="compositionally biased region" description="Gly residues" evidence="1">
    <location>
        <begin position="1"/>
        <end position="18"/>
    </location>
</feature>
<evidence type="ECO:0000256" key="1">
    <source>
        <dbReference type="SAM" id="MobiDB-lite"/>
    </source>
</evidence>
<gene>
    <name evidence="2" type="ORF">DVS28_b0203</name>
</gene>
<protein>
    <submittedName>
        <fullName evidence="2">Uncharacterized protein</fullName>
    </submittedName>
</protein>
<proteinExistence type="predicted"/>
<geneLocation type="plasmid" evidence="3">
    <name>pedy32-46i</name>
</geneLocation>
<feature type="region of interest" description="Disordered" evidence="1">
    <location>
        <begin position="1"/>
        <end position="49"/>
    </location>
</feature>
<dbReference type="EMBL" id="CP031166">
    <property type="protein sequence ID" value="AXV09973.1"/>
    <property type="molecule type" value="Genomic_DNA"/>
</dbReference>
<evidence type="ECO:0000313" key="3">
    <source>
        <dbReference type="Proteomes" id="UP000264006"/>
    </source>
</evidence>
<sequence length="49" mass="4573">MGGQAAAGVRATGGGDAGGSHVAGPAQVVTGEHLGCDGETQALMDGPRP</sequence>
<keyword evidence="2" id="KW-0614">Plasmid</keyword>
<accession>A0A346Y676</accession>